<evidence type="ECO:0000313" key="2">
    <source>
        <dbReference type="EMBL" id="SEA42613.1"/>
    </source>
</evidence>
<proteinExistence type="predicted"/>
<accession>A0A1H4B370</accession>
<name>A0A1H4B370_9BACT</name>
<reference evidence="2 3" key="1">
    <citation type="submission" date="2016-10" db="EMBL/GenBank/DDBJ databases">
        <authorList>
            <person name="de Groot N.N."/>
        </authorList>
    </citation>
    <scope>NUCLEOTIDE SEQUENCE [LARGE SCALE GENOMIC DNA]</scope>
    <source>
        <strain evidence="2 3">DSM 25383</strain>
    </source>
</reference>
<dbReference type="RefSeq" id="WP_010261706.1">
    <property type="nucleotide sequence ID" value="NZ_CAEG01000010.1"/>
</dbReference>
<evidence type="ECO:0000256" key="1">
    <source>
        <dbReference type="SAM" id="MobiDB-lite"/>
    </source>
</evidence>
<dbReference type="AlphaFoldDB" id="A0A1H4B370"/>
<keyword evidence="3" id="KW-1185">Reference proteome</keyword>
<sequence>MSRGLANNNPGNIRRSKVRYKGEVQPSRDPSFKQFESPAWGYRAVFMLLHTYRVRHGLRTIREMISRWAPPSENHTEAYIRAVAADTGIGPDEALDTLDPATMVPVAAAISRVENGTVANPDEIRRGWELFTT</sequence>
<dbReference type="EMBL" id="FNRI01000003">
    <property type="protein sequence ID" value="SEA42613.1"/>
    <property type="molecule type" value="Genomic_DNA"/>
</dbReference>
<dbReference type="OrthoDB" id="1118459at2"/>
<gene>
    <name evidence="2" type="ORF">SAMN05444145_103221</name>
</gene>
<evidence type="ECO:0008006" key="4">
    <source>
        <dbReference type="Google" id="ProtNLM"/>
    </source>
</evidence>
<dbReference type="STRING" id="1033731.SAMN05444145_103221"/>
<dbReference type="Proteomes" id="UP000183253">
    <property type="component" value="Unassembled WGS sequence"/>
</dbReference>
<feature type="region of interest" description="Disordered" evidence="1">
    <location>
        <begin position="1"/>
        <end position="31"/>
    </location>
</feature>
<organism evidence="2 3">
    <name type="scientific">Alistipes timonensis JC136</name>
    <dbReference type="NCBI Taxonomy" id="1033731"/>
    <lineage>
        <taxon>Bacteria</taxon>
        <taxon>Pseudomonadati</taxon>
        <taxon>Bacteroidota</taxon>
        <taxon>Bacteroidia</taxon>
        <taxon>Bacteroidales</taxon>
        <taxon>Rikenellaceae</taxon>
        <taxon>Alistipes</taxon>
    </lineage>
</organism>
<feature type="compositionally biased region" description="Polar residues" evidence="1">
    <location>
        <begin position="1"/>
        <end position="11"/>
    </location>
</feature>
<evidence type="ECO:0000313" key="3">
    <source>
        <dbReference type="Proteomes" id="UP000183253"/>
    </source>
</evidence>
<protein>
    <recommendedName>
        <fullName evidence="4">Structural protein P5</fullName>
    </recommendedName>
</protein>